<dbReference type="AlphaFoldDB" id="S3Y647"/>
<proteinExistence type="predicted"/>
<dbReference type="Proteomes" id="UP000014614">
    <property type="component" value="Unassembled WGS sequence"/>
</dbReference>
<evidence type="ECO:0000313" key="1">
    <source>
        <dbReference type="EMBL" id="EPH18404.1"/>
    </source>
</evidence>
<name>S3Y647_BACSE</name>
<evidence type="ECO:0000313" key="2">
    <source>
        <dbReference type="Proteomes" id="UP000014614"/>
    </source>
</evidence>
<dbReference type="HOGENOM" id="CLU_3212678_0_0_10"/>
<gene>
    <name evidence="1" type="ORF">HMPREF1181_02869</name>
</gene>
<comment type="caution">
    <text evidence="1">The sequence shown here is derived from an EMBL/GenBank/DDBJ whole genome shotgun (WGS) entry which is preliminary data.</text>
</comment>
<reference evidence="1 2" key="1">
    <citation type="submission" date="2013-05" db="EMBL/GenBank/DDBJ databases">
        <title>The Genome Sequence of Bacteroides stercoris CC31F.</title>
        <authorList>
            <consortium name="The Broad Institute Genomics Platform"/>
            <person name="Earl A."/>
            <person name="Ward D."/>
            <person name="Feldgarden M."/>
            <person name="Gevers D."/>
            <person name="Oliphant K."/>
            <person name="Allen-Vercoe E."/>
            <person name="Walker B."/>
            <person name="Young S."/>
            <person name="Zeng Q."/>
            <person name="Gargeya S."/>
            <person name="Fitzgerald M."/>
            <person name="Haas B."/>
            <person name="Abouelleil A."/>
            <person name="Allen A.W."/>
            <person name="Alvarado L."/>
            <person name="Arachchi H.M."/>
            <person name="Berlin A.M."/>
            <person name="Chapman S.B."/>
            <person name="Gainer-Dewar J."/>
            <person name="Goldberg J."/>
            <person name="Griggs A."/>
            <person name="Gujja S."/>
            <person name="Hansen M."/>
            <person name="Howarth C."/>
            <person name="Imamovic A."/>
            <person name="Ireland A."/>
            <person name="Larimer J."/>
            <person name="McCowan C."/>
            <person name="Murphy C."/>
            <person name="Pearson M."/>
            <person name="Poon T.W."/>
            <person name="Priest M."/>
            <person name="Roberts A."/>
            <person name="Saif S."/>
            <person name="Shea T."/>
            <person name="Sisk P."/>
            <person name="Sykes S."/>
            <person name="Wortman J."/>
            <person name="Nusbaum C."/>
            <person name="Birren B."/>
        </authorList>
    </citation>
    <scope>NUCLEOTIDE SEQUENCE [LARGE SCALE GENOMIC DNA]</scope>
    <source>
        <strain evidence="1 2">CC31F</strain>
    </source>
</reference>
<organism evidence="1 2">
    <name type="scientific">Bacteroides stercoris CC31F</name>
    <dbReference type="NCBI Taxonomy" id="1073351"/>
    <lineage>
        <taxon>Bacteria</taxon>
        <taxon>Pseudomonadati</taxon>
        <taxon>Bacteroidota</taxon>
        <taxon>Bacteroidia</taxon>
        <taxon>Bacteroidales</taxon>
        <taxon>Bacteroidaceae</taxon>
        <taxon>Bacteroides</taxon>
    </lineage>
</organism>
<sequence length="50" mass="5932">MNNKIVWRLFIVHMYREICFLPATGIFVDIRQPHSAVVLTVCMNKRQSRV</sequence>
<accession>S3Y647</accession>
<dbReference type="PATRIC" id="fig|1073351.3.peg.2894"/>
<dbReference type="EMBL" id="ATFP01000049">
    <property type="protein sequence ID" value="EPH18404.1"/>
    <property type="molecule type" value="Genomic_DNA"/>
</dbReference>
<protein>
    <submittedName>
        <fullName evidence="1">Uncharacterized protein</fullName>
    </submittedName>
</protein>